<keyword evidence="1" id="KW-1133">Transmembrane helix</keyword>
<keyword evidence="3" id="KW-1185">Reference proteome</keyword>
<organism evidence="2 3">
    <name type="scientific">Lysinibacillus zambalensis</name>
    <dbReference type="NCBI Taxonomy" id="3160866"/>
    <lineage>
        <taxon>Bacteria</taxon>
        <taxon>Bacillati</taxon>
        <taxon>Bacillota</taxon>
        <taxon>Bacilli</taxon>
        <taxon>Bacillales</taxon>
        <taxon>Bacillaceae</taxon>
        <taxon>Lysinibacillus</taxon>
    </lineage>
</organism>
<gene>
    <name evidence="2" type="ORF">ABNX05_25205</name>
</gene>
<feature type="transmembrane region" description="Helical" evidence="1">
    <location>
        <begin position="12"/>
        <end position="28"/>
    </location>
</feature>
<evidence type="ECO:0000313" key="3">
    <source>
        <dbReference type="Proteomes" id="UP001478862"/>
    </source>
</evidence>
<reference evidence="2 3" key="1">
    <citation type="submission" date="2024-06" db="EMBL/GenBank/DDBJ databases">
        <title>Lysinibacillus zambalefons sp. nov., a Novel Firmicute Isolated from the Poon Bato Zambales Hyperalkaline Spring.</title>
        <authorList>
            <person name="Aja J.A."/>
            <person name="Lazaro J.E.H."/>
            <person name="Llorin L.D."/>
            <person name="Lim K.R."/>
            <person name="Teodosio J."/>
            <person name="Dalisay D.S."/>
        </authorList>
    </citation>
    <scope>NUCLEOTIDE SEQUENCE [LARGE SCALE GENOMIC DNA]</scope>
    <source>
        <strain evidence="2 3">M3</strain>
    </source>
</reference>
<keyword evidence="1" id="KW-0472">Membrane</keyword>
<dbReference type="Proteomes" id="UP001478862">
    <property type="component" value="Unassembled WGS sequence"/>
</dbReference>
<proteinExistence type="predicted"/>
<accession>A0ABV1N257</accession>
<dbReference type="RefSeq" id="WP_349662198.1">
    <property type="nucleotide sequence ID" value="NZ_JBEGDG010000038.1"/>
</dbReference>
<keyword evidence="1" id="KW-0812">Transmembrane</keyword>
<protein>
    <submittedName>
        <fullName evidence="2">Uncharacterized protein</fullName>
    </submittedName>
</protein>
<evidence type="ECO:0000313" key="2">
    <source>
        <dbReference type="EMBL" id="MEQ6357899.1"/>
    </source>
</evidence>
<dbReference type="EMBL" id="JBEGDG010000038">
    <property type="protein sequence ID" value="MEQ6357899.1"/>
    <property type="molecule type" value="Genomic_DNA"/>
</dbReference>
<evidence type="ECO:0000256" key="1">
    <source>
        <dbReference type="SAM" id="Phobius"/>
    </source>
</evidence>
<sequence length="200" mass="23442">MYKFLDSNLFQTIVILIVGLFAFVNYIWGKKDEQRKAANIIVMEIRDIEKQIERIKSADKYFNSNPVITTNSWDKYKYLFSKILDDDEYTLIGDVYKNATLIEEFRKHASDQITASIMEKAILIPKISSEISLKHSGDKNAYTEEFNRVFECFTQEVTLYESYMIRDHIRFLSNNYTNATTTSAGLKLKTIANKRLFFVF</sequence>
<name>A0ABV1N257_9BACI</name>
<comment type="caution">
    <text evidence="2">The sequence shown here is derived from an EMBL/GenBank/DDBJ whole genome shotgun (WGS) entry which is preliminary data.</text>
</comment>